<sequence>MPITTPTNPLADGPRLPTDTTLLRFALLLADSVTVARGDLIVAAGQAPPLTRTVEATVCRLHERPLRRGDPVLLKHTTRTVRALVVDVPSRLGPGPLDEEPAPDRLAVDDIGSMVLSTAEPLTLDAYRNSRRTGSFLLIDPGDGSTLAAGMAGPGPVPGTGAPSALTAPDDQEEEGQ</sequence>
<keyword evidence="6" id="KW-0548">Nucleotidyltransferase</keyword>
<name>A0A7J0CFB4_9ACTN</name>
<proteinExistence type="predicted"/>
<evidence type="ECO:0000256" key="1">
    <source>
        <dbReference type="ARBA" id="ARBA00022741"/>
    </source>
</evidence>
<dbReference type="Proteomes" id="UP000498980">
    <property type="component" value="Unassembled WGS sequence"/>
</dbReference>
<evidence type="ECO:0000313" key="6">
    <source>
        <dbReference type="EMBL" id="NYE44096.1"/>
    </source>
</evidence>
<dbReference type="EMBL" id="JACCCF010000001">
    <property type="protein sequence ID" value="NYE44096.1"/>
    <property type="molecule type" value="Genomic_DNA"/>
</dbReference>
<keyword evidence="6" id="KW-0808">Transferase</keyword>
<feature type="domain" description="GTP-eEF1A C-terminal" evidence="4">
    <location>
        <begin position="54"/>
        <end position="151"/>
    </location>
</feature>
<dbReference type="EMBL" id="BLWC01000001">
    <property type="protein sequence ID" value="GFN00604.1"/>
    <property type="molecule type" value="Genomic_DNA"/>
</dbReference>
<reference evidence="5 7" key="1">
    <citation type="submission" date="2020-05" db="EMBL/GenBank/DDBJ databases">
        <title>Whole genome shotgun sequence of Streptomyces fulvorobeus NBRC 15897.</title>
        <authorList>
            <person name="Komaki H."/>
            <person name="Tamura T."/>
        </authorList>
    </citation>
    <scope>NUCLEOTIDE SEQUENCE [LARGE SCALE GENOMIC DNA]</scope>
    <source>
        <strain evidence="5 7">NBRC 15897</strain>
    </source>
</reference>
<evidence type="ECO:0000313" key="5">
    <source>
        <dbReference type="EMBL" id="GFN00604.1"/>
    </source>
</evidence>
<protein>
    <submittedName>
        <fullName evidence="6">Sulfate adenylyltransferase subunit 1 (EFTu-like GTPase family)</fullName>
    </submittedName>
</protein>
<evidence type="ECO:0000259" key="4">
    <source>
        <dbReference type="Pfam" id="PF22594"/>
    </source>
</evidence>
<dbReference type="CDD" id="cd04095">
    <property type="entry name" value="CysN_NoDQ_III"/>
    <property type="match status" value="1"/>
</dbReference>
<comment type="caution">
    <text evidence="5">The sequence shown here is derived from an EMBL/GenBank/DDBJ whole genome shotgun (WGS) entry which is preliminary data.</text>
</comment>
<feature type="region of interest" description="Disordered" evidence="3">
    <location>
        <begin position="143"/>
        <end position="177"/>
    </location>
</feature>
<reference evidence="6 8" key="2">
    <citation type="submission" date="2020-07" db="EMBL/GenBank/DDBJ databases">
        <title>Sequencing the genomes of 1000 actinobacteria strains.</title>
        <authorList>
            <person name="Klenk H.-P."/>
        </authorList>
    </citation>
    <scope>NUCLEOTIDE SEQUENCE [LARGE SCALE GENOMIC DNA]</scope>
    <source>
        <strain evidence="6 8">DSM 41455</strain>
    </source>
</reference>
<dbReference type="InterPro" id="IPR009001">
    <property type="entry name" value="Transl_elong_EF1A/Init_IF2_C"/>
</dbReference>
<keyword evidence="2" id="KW-0342">GTP-binding</keyword>
<dbReference type="GO" id="GO:0005525">
    <property type="term" value="F:GTP binding"/>
    <property type="evidence" value="ECO:0007669"/>
    <property type="project" value="UniProtKB-KW"/>
</dbReference>
<dbReference type="Pfam" id="PF22594">
    <property type="entry name" value="GTP-eEF1A_C"/>
    <property type="match status" value="1"/>
</dbReference>
<dbReference type="InterPro" id="IPR054696">
    <property type="entry name" value="GTP-eEF1A_C"/>
</dbReference>
<accession>A0A7J0CFB4</accession>
<dbReference type="InterPro" id="IPR044139">
    <property type="entry name" value="CysN_NoDQ_III"/>
</dbReference>
<keyword evidence="1" id="KW-0547">Nucleotide-binding</keyword>
<dbReference type="AlphaFoldDB" id="A0A7J0CFB4"/>
<evidence type="ECO:0000313" key="8">
    <source>
        <dbReference type="Proteomes" id="UP000530403"/>
    </source>
</evidence>
<keyword evidence="7" id="KW-1185">Reference proteome</keyword>
<gene>
    <name evidence="6" type="ORF">HEB29_005107</name>
    <name evidence="5" type="ORF">Sfulv_54140</name>
</gene>
<organism evidence="5 7">
    <name type="scientific">Streptomyces fulvorobeus</name>
    <dbReference type="NCBI Taxonomy" id="284028"/>
    <lineage>
        <taxon>Bacteria</taxon>
        <taxon>Bacillati</taxon>
        <taxon>Actinomycetota</taxon>
        <taxon>Actinomycetes</taxon>
        <taxon>Kitasatosporales</taxon>
        <taxon>Streptomycetaceae</taxon>
        <taxon>Streptomyces</taxon>
    </lineage>
</organism>
<dbReference type="Proteomes" id="UP000530403">
    <property type="component" value="Unassembled WGS sequence"/>
</dbReference>
<dbReference type="SUPFAM" id="SSF50465">
    <property type="entry name" value="EF-Tu/eEF-1alpha/eIF2-gamma C-terminal domain"/>
    <property type="match status" value="1"/>
</dbReference>
<dbReference type="RefSeq" id="WP_173316849.1">
    <property type="nucleotide sequence ID" value="NZ_BAAAUE010000013.1"/>
</dbReference>
<evidence type="ECO:0000256" key="2">
    <source>
        <dbReference type="ARBA" id="ARBA00023134"/>
    </source>
</evidence>
<evidence type="ECO:0000313" key="7">
    <source>
        <dbReference type="Proteomes" id="UP000498980"/>
    </source>
</evidence>
<evidence type="ECO:0000256" key="3">
    <source>
        <dbReference type="SAM" id="MobiDB-lite"/>
    </source>
</evidence>
<dbReference type="Gene3D" id="2.40.30.10">
    <property type="entry name" value="Translation factors"/>
    <property type="match status" value="1"/>
</dbReference>
<dbReference type="GO" id="GO:0016779">
    <property type="term" value="F:nucleotidyltransferase activity"/>
    <property type="evidence" value="ECO:0007669"/>
    <property type="project" value="UniProtKB-KW"/>
</dbReference>